<dbReference type="Pfam" id="PF05869">
    <property type="entry name" value="Dam"/>
    <property type="match status" value="1"/>
</dbReference>
<dbReference type="KEGG" id="vg:80402640"/>
<dbReference type="GO" id="GO:0009307">
    <property type="term" value="P:DNA restriction-modification system"/>
    <property type="evidence" value="ECO:0007669"/>
    <property type="project" value="InterPro"/>
</dbReference>
<reference evidence="1" key="1">
    <citation type="submission" date="2019-02" db="EMBL/GenBank/DDBJ databases">
        <title>Spindle-shaped viruses infect a marine ammonia-oxidizing thaumarchaeon.</title>
        <authorList>
            <person name="Kim J.-G."/>
            <person name="Kim S.-J."/>
            <person name="Rhee S.-K."/>
        </authorList>
    </citation>
    <scope>NUCLEOTIDE SEQUENCE [LARGE SCALE GENOMIC DNA]</scope>
    <source>
        <strain evidence="1">NSV2</strain>
    </source>
</reference>
<organism evidence="1">
    <name type="scientific">Nitrosopumilus spindle-shaped virus 1</name>
    <dbReference type="NCBI Taxonomy" id="2848002"/>
    <lineage>
        <taxon>Viruses</taxon>
        <taxon>Viruses incertae sedis</taxon>
        <taxon>Thaspiviridae</taxon>
        <taxon>Nitmarvirus</taxon>
        <taxon>Nitmarvirus maris</taxon>
        <taxon>Nitmarvirus NSV1</taxon>
    </lineage>
</organism>
<evidence type="ECO:0000313" key="1">
    <source>
        <dbReference type="EMBL" id="QDI74020.1"/>
    </source>
</evidence>
<sequence>MKQLAYMPKSKKQEHLTPDLIFDLIKEHWNISKEEFYDPCPPGTPFRAPIFFNGLYGDWKNLNYVNSPFEKEILQAFVKKAVEQFIENGFRSVLLCPTKTDQDWFHDFILANNFEILWIRKRLKFKGNKHHATDTHFLVMIE</sequence>
<dbReference type="GO" id="GO:0003677">
    <property type="term" value="F:DNA binding"/>
    <property type="evidence" value="ECO:0007669"/>
    <property type="project" value="InterPro"/>
</dbReference>
<evidence type="ECO:0008006" key="2">
    <source>
        <dbReference type="Google" id="ProtNLM"/>
    </source>
</evidence>
<dbReference type="InterPro" id="IPR008593">
    <property type="entry name" value="Dam_MeTrfase"/>
</dbReference>
<protein>
    <recommendedName>
        <fullName evidence="2">Adenine methyltransferase</fullName>
    </recommendedName>
</protein>
<proteinExistence type="predicted"/>
<dbReference type="EMBL" id="MK570055">
    <property type="protein sequence ID" value="QDI74020.1"/>
    <property type="molecule type" value="Genomic_DNA"/>
</dbReference>
<accession>A0A514K307</accession>
<name>A0A514K307_9VIRU</name>
<dbReference type="GO" id="GO:0009007">
    <property type="term" value="F:site-specific DNA-methyltransferase (adenine-specific) activity"/>
    <property type="evidence" value="ECO:0007669"/>
    <property type="project" value="InterPro"/>
</dbReference>